<comment type="caution">
    <text evidence="3">The sequence shown here is derived from an EMBL/GenBank/DDBJ whole genome shotgun (WGS) entry which is preliminary data.</text>
</comment>
<feature type="transmembrane region" description="Helical" evidence="1">
    <location>
        <begin position="37"/>
        <end position="56"/>
    </location>
</feature>
<keyword evidence="4" id="KW-1185">Reference proteome</keyword>
<gene>
    <name evidence="3" type="ORF">GU920_17035</name>
</gene>
<sequence length="294" mass="32712">MMRLPPPADPRVEVILFSGDSLVLGPFEVFRSLLHRYMLMHYFLVGFFLTLLDTRVGLPRSGFNDRAVIVALSIIGALVLLLAVTVALDLIARYRGRVLRVLASPVLAAISLFGVAVGDLAEFLILGYRTSLARSAVLFVFYYMLVEMLAHIVMLVMMPRILRDLRSDGTTHASEPMLPLPTAVPDVVEIGGQSFPTRDLVRITAEGNYLRVQTVRERLFLPGPFGRVVDRLPERLGVRVSRSDWVALRDVQTLRRQGGETFLELKDGVLVKVANTRQKMVLSLVDAARATAED</sequence>
<evidence type="ECO:0000313" key="3">
    <source>
        <dbReference type="EMBL" id="NBE09252.1"/>
    </source>
</evidence>
<dbReference type="InterPro" id="IPR007492">
    <property type="entry name" value="LytTR_DNA-bd_dom"/>
</dbReference>
<protein>
    <recommendedName>
        <fullName evidence="2">HTH LytTR-type domain-containing protein</fullName>
    </recommendedName>
</protein>
<name>A0ABW9YA30_9RHOB</name>
<evidence type="ECO:0000256" key="1">
    <source>
        <dbReference type="SAM" id="Phobius"/>
    </source>
</evidence>
<evidence type="ECO:0000313" key="4">
    <source>
        <dbReference type="Proteomes" id="UP001517376"/>
    </source>
</evidence>
<dbReference type="Proteomes" id="UP001517376">
    <property type="component" value="Unassembled WGS sequence"/>
</dbReference>
<evidence type="ECO:0000259" key="2">
    <source>
        <dbReference type="PROSITE" id="PS50930"/>
    </source>
</evidence>
<feature type="transmembrane region" description="Helical" evidence="1">
    <location>
        <begin position="137"/>
        <end position="157"/>
    </location>
</feature>
<organism evidence="3 4">
    <name type="scientific">Paragemmobacter ruber</name>
    <dbReference type="NCBI Taxonomy" id="1985673"/>
    <lineage>
        <taxon>Bacteria</taxon>
        <taxon>Pseudomonadati</taxon>
        <taxon>Pseudomonadota</taxon>
        <taxon>Alphaproteobacteria</taxon>
        <taxon>Rhodobacterales</taxon>
        <taxon>Paracoccaceae</taxon>
        <taxon>Paragemmobacter</taxon>
    </lineage>
</organism>
<dbReference type="RefSeq" id="WP_161768316.1">
    <property type="nucleotide sequence ID" value="NZ_JAAATW010000004.1"/>
</dbReference>
<keyword evidence="1" id="KW-1133">Transmembrane helix</keyword>
<dbReference type="Pfam" id="PF04397">
    <property type="entry name" value="LytTR"/>
    <property type="match status" value="1"/>
</dbReference>
<feature type="transmembrane region" description="Helical" evidence="1">
    <location>
        <begin position="68"/>
        <end position="91"/>
    </location>
</feature>
<keyword evidence="1" id="KW-0812">Transmembrane</keyword>
<reference evidence="4" key="1">
    <citation type="submission" date="2020-01" db="EMBL/GenBank/DDBJ databases">
        <title>Sphingomonas sp. strain CSW-10.</title>
        <authorList>
            <person name="Chen W.-M."/>
        </authorList>
    </citation>
    <scope>NUCLEOTIDE SEQUENCE [LARGE SCALE GENOMIC DNA]</scope>
    <source>
        <strain evidence="4">CCP-1</strain>
    </source>
</reference>
<feature type="transmembrane region" description="Helical" evidence="1">
    <location>
        <begin position="98"/>
        <end position="117"/>
    </location>
</feature>
<feature type="domain" description="HTH LytTR-type" evidence="2">
    <location>
        <begin position="194"/>
        <end position="287"/>
    </location>
</feature>
<keyword evidence="1" id="KW-0472">Membrane</keyword>
<dbReference type="PROSITE" id="PS50930">
    <property type="entry name" value="HTH_LYTTR"/>
    <property type="match status" value="1"/>
</dbReference>
<dbReference type="EMBL" id="JAAATW010000004">
    <property type="protein sequence ID" value="NBE09252.1"/>
    <property type="molecule type" value="Genomic_DNA"/>
</dbReference>
<dbReference type="SMART" id="SM00850">
    <property type="entry name" value="LytTR"/>
    <property type="match status" value="1"/>
</dbReference>
<accession>A0ABW9YA30</accession>
<proteinExistence type="predicted"/>